<reference evidence="3 4" key="1">
    <citation type="submission" date="2024-03" db="EMBL/GenBank/DDBJ databases">
        <title>The Acrasis kona genome and developmental transcriptomes reveal deep origins of eukaryotic multicellular pathways.</title>
        <authorList>
            <person name="Sheikh S."/>
            <person name="Fu C.-J."/>
            <person name="Brown M.W."/>
            <person name="Baldauf S.L."/>
        </authorList>
    </citation>
    <scope>NUCLEOTIDE SEQUENCE [LARGE SCALE GENOMIC DNA]</scope>
    <source>
        <strain evidence="3 4">ATCC MYA-3509</strain>
    </source>
</reference>
<dbReference type="Gene3D" id="3.30.420.40">
    <property type="match status" value="4"/>
</dbReference>
<protein>
    <submittedName>
        <fullName evidence="3">Actin-related protein</fullName>
    </submittedName>
</protein>
<dbReference type="EMBL" id="JAOPGA020001843">
    <property type="protein sequence ID" value="KAL0491669.1"/>
    <property type="molecule type" value="Genomic_DNA"/>
</dbReference>
<proteinExistence type="inferred from homology"/>
<comment type="caution">
    <text evidence="3">The sequence shown here is derived from an EMBL/GenBank/DDBJ whole genome shotgun (WGS) entry which is preliminary data.</text>
</comment>
<dbReference type="Gene3D" id="2.30.36.70">
    <property type="entry name" value="Actin, Chain A, domain 2"/>
    <property type="match status" value="1"/>
</dbReference>
<comment type="similarity">
    <text evidence="1">Belongs to the actin family.</text>
</comment>
<evidence type="ECO:0000256" key="2">
    <source>
        <dbReference type="SAM" id="MobiDB-lite"/>
    </source>
</evidence>
<sequence length="634" mass="71998">MQKTILLLTMEHINAGRVGLLRANLRVRFEFFKTTDLAGSVSFRNVVGRLRATDIKSGVEIPELAEKNGNYLIGNDIDPIDYAKYNARSPFDRDVLYNHDLQEHILDYVFYKLGLLNESSVRHPIVITEAVCNPNFARKNMYEMLFECYRVPSVCSGIDALFSHYNHQNKPSTGLIIRSGFASSHVIPIFNVSKGSKSLSDSHHIQRSVIGGYATTDLLLKILQLKYLPISNSALGSSSKSTLFVTIPRAQEIKEKHCYTSQDYRVDLDRLATDEHFFNSIHRKVYMNQQTQTWYEARKQQQQQQSSDNPSDVTSSPGKLIVSQFENKSQIDKWLQSQNKHIVTIVQELYKIKQQMNAMHDITANNDATSTNNSSTTNHDNGQDSMKPPAAQKSKRSAATKQRQKAIIAAQIHEGQDETFGMSDNDWSLYTSIDDDNIEAIHSSKEFHRNKDELTKQQCDLQDKLTRLTREVQLVEQELYGSQKSAPPTFFMGQYQENQDVYMDIAVERIRVPELLFVPSMIGEASAGLAEMIGSVLECYPMQVRQEMVKHVYLCGGNSRFEGMTQRVHQEIQRSMPCGTQISVTREETSIDAWCGAAKFANDFDIESISTSRSAYEEMGGEYLVEHACSNMYN</sequence>
<organism evidence="3 4">
    <name type="scientific">Acrasis kona</name>
    <dbReference type="NCBI Taxonomy" id="1008807"/>
    <lineage>
        <taxon>Eukaryota</taxon>
        <taxon>Discoba</taxon>
        <taxon>Heterolobosea</taxon>
        <taxon>Tetramitia</taxon>
        <taxon>Eutetramitia</taxon>
        <taxon>Acrasidae</taxon>
        <taxon>Acrasis</taxon>
    </lineage>
</organism>
<feature type="region of interest" description="Disordered" evidence="2">
    <location>
        <begin position="296"/>
        <end position="318"/>
    </location>
</feature>
<keyword evidence="4" id="KW-1185">Reference proteome</keyword>
<dbReference type="PANTHER" id="PTHR11937">
    <property type="entry name" value="ACTIN"/>
    <property type="match status" value="1"/>
</dbReference>
<name>A0AAW2ZSI0_9EUKA</name>
<evidence type="ECO:0000313" key="3">
    <source>
        <dbReference type="EMBL" id="KAL0491669.1"/>
    </source>
</evidence>
<feature type="region of interest" description="Disordered" evidence="2">
    <location>
        <begin position="365"/>
        <end position="402"/>
    </location>
</feature>
<dbReference type="Gene3D" id="3.90.640.10">
    <property type="entry name" value="Actin, Chain A, domain 4"/>
    <property type="match status" value="2"/>
</dbReference>
<feature type="compositionally biased region" description="Low complexity" evidence="2">
    <location>
        <begin position="365"/>
        <end position="380"/>
    </location>
</feature>
<dbReference type="InterPro" id="IPR004000">
    <property type="entry name" value="Actin"/>
</dbReference>
<feature type="compositionally biased region" description="Basic residues" evidence="2">
    <location>
        <begin position="393"/>
        <end position="402"/>
    </location>
</feature>
<evidence type="ECO:0000256" key="1">
    <source>
        <dbReference type="RuleBase" id="RU000487"/>
    </source>
</evidence>
<dbReference type="AlphaFoldDB" id="A0AAW2ZSI0"/>
<dbReference type="SMART" id="SM00268">
    <property type="entry name" value="ACTIN"/>
    <property type="match status" value="1"/>
</dbReference>
<dbReference type="SUPFAM" id="SSF53067">
    <property type="entry name" value="Actin-like ATPase domain"/>
    <property type="match status" value="2"/>
</dbReference>
<accession>A0AAW2ZSI0</accession>
<dbReference type="Proteomes" id="UP001431209">
    <property type="component" value="Unassembled WGS sequence"/>
</dbReference>
<gene>
    <name evidence="3" type="ORF">AKO1_010168</name>
</gene>
<feature type="compositionally biased region" description="Polar residues" evidence="2">
    <location>
        <begin position="306"/>
        <end position="317"/>
    </location>
</feature>
<dbReference type="InterPro" id="IPR043129">
    <property type="entry name" value="ATPase_NBD"/>
</dbReference>
<dbReference type="Pfam" id="PF00022">
    <property type="entry name" value="Actin"/>
    <property type="match status" value="1"/>
</dbReference>
<evidence type="ECO:0000313" key="4">
    <source>
        <dbReference type="Proteomes" id="UP001431209"/>
    </source>
</evidence>